<dbReference type="AlphaFoldDB" id="A0A5B8UV40"/>
<dbReference type="InterPro" id="IPR006311">
    <property type="entry name" value="TAT_signal"/>
</dbReference>
<evidence type="ECO:0000313" key="2">
    <source>
        <dbReference type="EMBL" id="QEC62635.1"/>
    </source>
</evidence>
<dbReference type="InterPro" id="IPR036237">
    <property type="entry name" value="Xyl_isomerase-like_sf"/>
</dbReference>
<gene>
    <name evidence="2" type="ORF">FRZ54_08550</name>
</gene>
<keyword evidence="3" id="KW-1185">Reference proteome</keyword>
<dbReference type="Proteomes" id="UP000321479">
    <property type="component" value="Chromosome"/>
</dbReference>
<dbReference type="SUPFAM" id="SSF51658">
    <property type="entry name" value="Xylose isomerase-like"/>
    <property type="match status" value="1"/>
</dbReference>
<evidence type="ECO:0000313" key="3">
    <source>
        <dbReference type="Proteomes" id="UP000321479"/>
    </source>
</evidence>
<dbReference type="Pfam" id="PF01261">
    <property type="entry name" value="AP_endonuc_2"/>
    <property type="match status" value="1"/>
</dbReference>
<reference evidence="2 3" key="1">
    <citation type="journal article" date="2017" name="Curr. Microbiol.">
        <title>Mucilaginibacter ginsenosidivorans sp. nov., Isolated from Soil of Ginseng Field.</title>
        <authorList>
            <person name="Kim M.M."/>
            <person name="Siddiqi M.Z."/>
            <person name="Im W.T."/>
        </authorList>
    </citation>
    <scope>NUCLEOTIDE SEQUENCE [LARGE SCALE GENOMIC DNA]</scope>
    <source>
        <strain evidence="2 3">Gsoil 3017</strain>
    </source>
</reference>
<dbReference type="InterPro" id="IPR013022">
    <property type="entry name" value="Xyl_isomerase-like_TIM-brl"/>
</dbReference>
<dbReference type="PANTHER" id="PTHR12110:SF41">
    <property type="entry name" value="INOSOSE DEHYDRATASE"/>
    <property type="match status" value="1"/>
</dbReference>
<dbReference type="PROSITE" id="PS51318">
    <property type="entry name" value="TAT"/>
    <property type="match status" value="1"/>
</dbReference>
<keyword evidence="2" id="KW-0413">Isomerase</keyword>
<dbReference type="Gene3D" id="3.20.20.150">
    <property type="entry name" value="Divalent-metal-dependent TIM barrel enzymes"/>
    <property type="match status" value="1"/>
</dbReference>
<protein>
    <submittedName>
        <fullName evidence="2">Sugar phosphate isomerase/epimerase</fullName>
    </submittedName>
</protein>
<organism evidence="2 3">
    <name type="scientific">Mucilaginibacter ginsenosidivorans</name>
    <dbReference type="NCBI Taxonomy" id="398053"/>
    <lineage>
        <taxon>Bacteria</taxon>
        <taxon>Pseudomonadati</taxon>
        <taxon>Bacteroidota</taxon>
        <taxon>Sphingobacteriia</taxon>
        <taxon>Sphingobacteriales</taxon>
        <taxon>Sphingobacteriaceae</taxon>
        <taxon>Mucilaginibacter</taxon>
    </lineage>
</organism>
<dbReference type="KEGG" id="mgin:FRZ54_08550"/>
<dbReference type="GO" id="GO:0016853">
    <property type="term" value="F:isomerase activity"/>
    <property type="evidence" value="ECO:0007669"/>
    <property type="project" value="UniProtKB-KW"/>
</dbReference>
<sequence>MTNRRAFIKNTGLLALSLPVAKTNFFTAPAHKLPAFGIQLYMVKEDMAKDAPGTLKKLGAMGYSQIESYGSDKGMFWGMSNKDFKKLAGDSGLMLISSHYNDEPGGFEKQAEKAAEIGMKYLICPWKGPQKSIDKFKEFADEFNRNGEICKKHGMRFGYHPHDYPYKKVDGQLPIDVLLANTDKNLVDFEMDFYYTVTEGQDPEAYIKKYGDRFRLCHMRDVLKQRLPKNSEEESACDLGQGIINYAHLLATGLDNGMKYFFVEQSRYFHETPLQSAKINIDYLKKLKLAEI</sequence>
<dbReference type="InterPro" id="IPR050312">
    <property type="entry name" value="IolE/XylAMocC-like"/>
</dbReference>
<dbReference type="EMBL" id="CP042436">
    <property type="protein sequence ID" value="QEC62635.1"/>
    <property type="molecule type" value="Genomic_DNA"/>
</dbReference>
<dbReference type="OrthoDB" id="9798407at2"/>
<name>A0A5B8UV40_9SPHI</name>
<evidence type="ECO:0000259" key="1">
    <source>
        <dbReference type="Pfam" id="PF01261"/>
    </source>
</evidence>
<proteinExistence type="predicted"/>
<dbReference type="RefSeq" id="WP_147031212.1">
    <property type="nucleotide sequence ID" value="NZ_CP042436.1"/>
</dbReference>
<dbReference type="PANTHER" id="PTHR12110">
    <property type="entry name" value="HYDROXYPYRUVATE ISOMERASE"/>
    <property type="match status" value="1"/>
</dbReference>
<feature type="domain" description="Xylose isomerase-like TIM barrel" evidence="1">
    <location>
        <begin position="107"/>
        <end position="286"/>
    </location>
</feature>
<accession>A0A5B8UV40</accession>